<dbReference type="AlphaFoldDB" id="A0A385STD7"/>
<feature type="domain" description="YdhG-like" evidence="1">
    <location>
        <begin position="23"/>
        <end position="124"/>
    </location>
</feature>
<dbReference type="InterPro" id="IPR014922">
    <property type="entry name" value="YdhG-like"/>
</dbReference>
<dbReference type="EMBL" id="CP032382">
    <property type="protein sequence ID" value="AYB33245.1"/>
    <property type="molecule type" value="Genomic_DNA"/>
</dbReference>
<protein>
    <submittedName>
        <fullName evidence="2">DUF1801 domain-containing protein</fullName>
    </submittedName>
</protein>
<dbReference type="Proteomes" id="UP000266183">
    <property type="component" value="Chromosome"/>
</dbReference>
<dbReference type="Pfam" id="PF08818">
    <property type="entry name" value="DUF1801"/>
    <property type="match status" value="1"/>
</dbReference>
<proteinExistence type="predicted"/>
<dbReference type="OrthoDB" id="1120992at2"/>
<evidence type="ECO:0000313" key="3">
    <source>
        <dbReference type="Proteomes" id="UP000266183"/>
    </source>
</evidence>
<dbReference type="SUPFAM" id="SSF159888">
    <property type="entry name" value="YdhG-like"/>
    <property type="match status" value="1"/>
</dbReference>
<name>A0A385STD7_9BACT</name>
<organism evidence="2 3">
    <name type="scientific">Chryseolinea soli</name>
    <dbReference type="NCBI Taxonomy" id="2321403"/>
    <lineage>
        <taxon>Bacteria</taxon>
        <taxon>Pseudomonadati</taxon>
        <taxon>Bacteroidota</taxon>
        <taxon>Cytophagia</taxon>
        <taxon>Cytophagales</taxon>
        <taxon>Fulvivirgaceae</taxon>
        <taxon>Chryseolinea</taxon>
    </lineage>
</organism>
<evidence type="ECO:0000259" key="1">
    <source>
        <dbReference type="Pfam" id="PF08818"/>
    </source>
</evidence>
<accession>A0A385STD7</accession>
<sequence length="141" mass="16354">MLSTKKTVDEILPDLPRREQVLVKRLRYLVLECLPFATEKLVYGVPFYSQNRLICFIWPPSISWGKKKESYLEKGVTLGFCQGNLMANPDGLLLAENRKQVYCMYFKTLKEVDDNKIKALLYEADMIDGTFRKNKQTKPPA</sequence>
<evidence type="ECO:0000313" key="2">
    <source>
        <dbReference type="EMBL" id="AYB33245.1"/>
    </source>
</evidence>
<dbReference type="RefSeq" id="WP_119756484.1">
    <property type="nucleotide sequence ID" value="NZ_CP032382.1"/>
</dbReference>
<gene>
    <name evidence="2" type="ORF">D4L85_22855</name>
</gene>
<keyword evidence="3" id="KW-1185">Reference proteome</keyword>
<reference evidence="3" key="1">
    <citation type="submission" date="2018-09" db="EMBL/GenBank/DDBJ databases">
        <title>Chryseolinea sp. KIS68-18 isolated from soil.</title>
        <authorList>
            <person name="Weon H.-Y."/>
            <person name="Kwon S.-W."/>
            <person name="Lee S.A."/>
        </authorList>
    </citation>
    <scope>NUCLEOTIDE SEQUENCE [LARGE SCALE GENOMIC DNA]</scope>
    <source>
        <strain evidence="3">KIS68-18</strain>
    </source>
</reference>
<dbReference type="KEGG" id="chk:D4L85_22855"/>